<evidence type="ECO:0000259" key="4">
    <source>
        <dbReference type="Pfam" id="PF22422"/>
    </source>
</evidence>
<proteinExistence type="inferred from homology"/>
<evidence type="ECO:0000256" key="3">
    <source>
        <dbReference type="ARBA" id="ARBA00023295"/>
    </source>
</evidence>
<dbReference type="GO" id="GO:0004573">
    <property type="term" value="F:Glc3Man9GlcNAc2 oligosaccharide glucosidase activity"/>
    <property type="evidence" value="ECO:0007669"/>
    <property type="project" value="InterPro"/>
</dbReference>
<dbReference type="Pfam" id="PF22422">
    <property type="entry name" value="MGH1-like_GH"/>
    <property type="match status" value="1"/>
</dbReference>
<dbReference type="Gene3D" id="1.50.10.10">
    <property type="match status" value="1"/>
</dbReference>
<dbReference type="PANTHER" id="PTHR10412">
    <property type="entry name" value="MANNOSYL-OLIGOSACCHARIDE GLUCOSIDASE"/>
    <property type="match status" value="1"/>
</dbReference>
<evidence type="ECO:0000313" key="5">
    <source>
        <dbReference type="EMBL" id="OHA90908.1"/>
    </source>
</evidence>
<dbReference type="InterPro" id="IPR004888">
    <property type="entry name" value="Glycoside_hydrolase_63"/>
</dbReference>
<keyword evidence="2" id="KW-0378">Hydrolase</keyword>
<dbReference type="AlphaFoldDB" id="A0A1G2T1L3"/>
<dbReference type="InterPro" id="IPR054491">
    <property type="entry name" value="MGH1-like_GH"/>
</dbReference>
<dbReference type="GO" id="GO:0009311">
    <property type="term" value="P:oligosaccharide metabolic process"/>
    <property type="evidence" value="ECO:0007669"/>
    <property type="project" value="InterPro"/>
</dbReference>
<gene>
    <name evidence="5" type="ORF">A2665_02165</name>
</gene>
<dbReference type="GO" id="GO:0006487">
    <property type="term" value="P:protein N-linked glycosylation"/>
    <property type="evidence" value="ECO:0007669"/>
    <property type="project" value="TreeGrafter"/>
</dbReference>
<keyword evidence="3" id="KW-0326">Glycosidase</keyword>
<reference evidence="5 6" key="1">
    <citation type="journal article" date="2016" name="Nat. Commun.">
        <title>Thousands of microbial genomes shed light on interconnected biogeochemical processes in an aquifer system.</title>
        <authorList>
            <person name="Anantharaman K."/>
            <person name="Brown C.T."/>
            <person name="Hug L.A."/>
            <person name="Sharon I."/>
            <person name="Castelle C.J."/>
            <person name="Probst A.J."/>
            <person name="Thomas B.C."/>
            <person name="Singh A."/>
            <person name="Wilkins M.J."/>
            <person name="Karaoz U."/>
            <person name="Brodie E.L."/>
            <person name="Williams K.H."/>
            <person name="Hubbard S.S."/>
            <person name="Banfield J.F."/>
        </authorList>
    </citation>
    <scope>NUCLEOTIDE SEQUENCE [LARGE SCALE GENOMIC DNA]</scope>
</reference>
<comment type="similarity">
    <text evidence="1">Belongs to the glycosyl hydrolase 63 family.</text>
</comment>
<feature type="domain" description="Mannosylglycerate hydrolase MGH1-like glycoside hydrolase" evidence="4">
    <location>
        <begin position="31"/>
        <end position="387"/>
    </location>
</feature>
<organism evidence="5 6">
    <name type="scientific">Candidatus Zambryskibacteria bacterium RIFCSPHIGHO2_01_FULL_46_30</name>
    <dbReference type="NCBI Taxonomy" id="1802739"/>
    <lineage>
        <taxon>Bacteria</taxon>
        <taxon>Candidatus Zambryskiibacteriota</taxon>
    </lineage>
</organism>
<dbReference type="PANTHER" id="PTHR10412:SF11">
    <property type="entry name" value="MANNOSYL-OLIGOSACCHARIDE GLUCOSIDASE"/>
    <property type="match status" value="1"/>
</dbReference>
<evidence type="ECO:0000313" key="6">
    <source>
        <dbReference type="Proteomes" id="UP000177746"/>
    </source>
</evidence>
<name>A0A1G2T1L3_9BACT</name>
<dbReference type="InterPro" id="IPR012341">
    <property type="entry name" value="6hp_glycosidase-like_sf"/>
</dbReference>
<accession>A0A1G2T1L3</accession>
<comment type="caution">
    <text evidence="5">The sequence shown here is derived from an EMBL/GenBank/DDBJ whole genome shotgun (WGS) entry which is preliminary data.</text>
</comment>
<evidence type="ECO:0000256" key="1">
    <source>
        <dbReference type="ARBA" id="ARBA00010833"/>
    </source>
</evidence>
<dbReference type="InterPro" id="IPR008928">
    <property type="entry name" value="6-hairpin_glycosidase_sf"/>
</dbReference>
<dbReference type="SUPFAM" id="SSF48208">
    <property type="entry name" value="Six-hairpin glycosidases"/>
    <property type="match status" value="1"/>
</dbReference>
<protein>
    <recommendedName>
        <fullName evidence="4">Mannosylglycerate hydrolase MGH1-like glycoside hydrolase domain-containing protein</fullName>
    </recommendedName>
</protein>
<evidence type="ECO:0000256" key="2">
    <source>
        <dbReference type="ARBA" id="ARBA00022801"/>
    </source>
</evidence>
<sequence length="397" mass="46473">MDIVKESHRILTENRRRTDGHEYTLPSPESYPYQWLWDSCFHAIVLAKLEPKFAKEELRALVSKQFDDGMIPHMIYWQAGDLHRYEWGKDGTSALTQPPMIAYAVERIYNNDKDKDFLREIYPSLWKFYKYLVEKRDPRGHNLVGIINPDESGEDNSPRFDVVLGVDHDISLDDHLKKRLVLIKENIKCNFDAENCMKNHFWVKDVPFNSILITNLESLERLALELKITGDAEFSRNHILLMKAAMRRFMFEDGVFWSTYGKDYEKVKVATWSHFAPLFAGIYTQEEAEVIVHKHLLNEETFKSPFGIRTVSKQEPSYHPIASSLSWRGPIWFAPHWFMYKGLARYGFDKESKLIFNMSKGLLEKEGFREYYSPETGEGQGAKNFTWGALVVDMMNI</sequence>
<dbReference type="Proteomes" id="UP000177746">
    <property type="component" value="Unassembled WGS sequence"/>
</dbReference>
<dbReference type="EMBL" id="MHVI01000027">
    <property type="protein sequence ID" value="OHA90908.1"/>
    <property type="molecule type" value="Genomic_DNA"/>
</dbReference>